<name>A0A820M4M0_9BILA</name>
<evidence type="ECO:0000313" key="4">
    <source>
        <dbReference type="Proteomes" id="UP000663868"/>
    </source>
</evidence>
<sequence>KVAAASGDLFMTDWSVGQQERKHPATTRSKSEPRNALFDLHDQNMLSEQKRDLVKKILLLQRQKFKDNQARKTRKTNEFEQSTYSFPNINQSSKDDDDNALLDNENVDCWDAPRTTEVREAYEKTIHCYQLSMRMLKLTTYVVLNIGVLLTALVSKGALLLMTNSVAKVQEVRKKEKKQFNH</sequence>
<dbReference type="Proteomes" id="UP000663868">
    <property type="component" value="Unassembled WGS sequence"/>
</dbReference>
<evidence type="ECO:0000313" key="3">
    <source>
        <dbReference type="EMBL" id="CAF4368205.1"/>
    </source>
</evidence>
<accession>A0A820M4M0</accession>
<feature type="compositionally biased region" description="Basic and acidic residues" evidence="1">
    <location>
        <begin position="19"/>
        <end position="33"/>
    </location>
</feature>
<dbReference type="AlphaFoldDB" id="A0A820M4M0"/>
<comment type="caution">
    <text evidence="3">The sequence shown here is derived from an EMBL/GenBank/DDBJ whole genome shotgun (WGS) entry which is preliminary data.</text>
</comment>
<keyword evidence="2" id="KW-1133">Transmembrane helix</keyword>
<reference evidence="3" key="1">
    <citation type="submission" date="2021-02" db="EMBL/GenBank/DDBJ databases">
        <authorList>
            <person name="Nowell W R."/>
        </authorList>
    </citation>
    <scope>NUCLEOTIDE SEQUENCE</scope>
</reference>
<dbReference type="EMBL" id="CAJOBB010020535">
    <property type="protein sequence ID" value="CAF4368205.1"/>
    <property type="molecule type" value="Genomic_DNA"/>
</dbReference>
<organism evidence="3 4">
    <name type="scientific">Adineta steineri</name>
    <dbReference type="NCBI Taxonomy" id="433720"/>
    <lineage>
        <taxon>Eukaryota</taxon>
        <taxon>Metazoa</taxon>
        <taxon>Spiralia</taxon>
        <taxon>Gnathifera</taxon>
        <taxon>Rotifera</taxon>
        <taxon>Eurotatoria</taxon>
        <taxon>Bdelloidea</taxon>
        <taxon>Adinetida</taxon>
        <taxon>Adinetidae</taxon>
        <taxon>Adineta</taxon>
    </lineage>
</organism>
<feature type="non-terminal residue" evidence="3">
    <location>
        <position position="1"/>
    </location>
</feature>
<feature type="region of interest" description="Disordered" evidence="1">
    <location>
        <begin position="13"/>
        <end position="33"/>
    </location>
</feature>
<evidence type="ECO:0000256" key="1">
    <source>
        <dbReference type="SAM" id="MobiDB-lite"/>
    </source>
</evidence>
<evidence type="ECO:0000256" key="2">
    <source>
        <dbReference type="SAM" id="Phobius"/>
    </source>
</evidence>
<protein>
    <submittedName>
        <fullName evidence="3">Uncharacterized protein</fullName>
    </submittedName>
</protein>
<feature type="region of interest" description="Disordered" evidence="1">
    <location>
        <begin position="70"/>
        <end position="96"/>
    </location>
</feature>
<gene>
    <name evidence="3" type="ORF">KXQ929_LOCUS49207</name>
</gene>
<feature type="transmembrane region" description="Helical" evidence="2">
    <location>
        <begin position="141"/>
        <end position="162"/>
    </location>
</feature>
<feature type="compositionally biased region" description="Polar residues" evidence="1">
    <location>
        <begin position="79"/>
        <end position="92"/>
    </location>
</feature>
<keyword evidence="2" id="KW-0812">Transmembrane</keyword>
<keyword evidence="2" id="KW-0472">Membrane</keyword>
<proteinExistence type="predicted"/>